<evidence type="ECO:0000313" key="5">
    <source>
        <dbReference type="Proteomes" id="UP000004318"/>
    </source>
</evidence>
<dbReference type="STRING" id="252305.OB2597_05960"/>
<organism evidence="4 5">
    <name type="scientific">Pseudooceanicola batsensis (strain ATCC BAA-863 / DSM 15984 / KCTC 12145 / HTCC2597)</name>
    <name type="common">Oceanicola batsensis</name>
    <dbReference type="NCBI Taxonomy" id="252305"/>
    <lineage>
        <taxon>Bacteria</taxon>
        <taxon>Pseudomonadati</taxon>
        <taxon>Pseudomonadota</taxon>
        <taxon>Alphaproteobacteria</taxon>
        <taxon>Rhodobacterales</taxon>
        <taxon>Paracoccaceae</taxon>
        <taxon>Pseudooceanicola</taxon>
    </lineage>
</organism>
<dbReference type="HOGENOM" id="CLU_069356_12_6_5"/>
<dbReference type="PROSITE" id="PS50977">
    <property type="entry name" value="HTH_TETR_2"/>
    <property type="match status" value="1"/>
</dbReference>
<dbReference type="EMBL" id="AAMO01000001">
    <property type="protein sequence ID" value="EAQ04804.1"/>
    <property type="molecule type" value="Genomic_DNA"/>
</dbReference>
<feature type="domain" description="HTH tetR-type" evidence="3">
    <location>
        <begin position="1"/>
        <end position="34"/>
    </location>
</feature>
<evidence type="ECO:0000313" key="4">
    <source>
        <dbReference type="EMBL" id="EAQ04804.1"/>
    </source>
</evidence>
<proteinExistence type="predicted"/>
<dbReference type="Proteomes" id="UP000004318">
    <property type="component" value="Unassembled WGS sequence"/>
</dbReference>
<sequence>MTERAGIAQGAFYLHFPKRQALFDVLLPEIGTEMVAEIAKAVRGATTLAEVERKGIAANIAYLVDNPHVYRVMFEASQYAPVAFKRHHDLLVAGYVRSFRRILGGDALDEKKMEMVASMLMGARSFLFMRYADAGTLIKPLDPEIIEIYVDFVESGMKRILQV</sequence>
<dbReference type="AlphaFoldDB" id="A3TT27"/>
<name>A3TT27_PSEBH</name>
<keyword evidence="5" id="KW-1185">Reference proteome</keyword>
<evidence type="ECO:0000256" key="2">
    <source>
        <dbReference type="PROSITE-ProRule" id="PRU00335"/>
    </source>
</evidence>
<gene>
    <name evidence="4" type="ORF">OB2597_05960</name>
</gene>
<dbReference type="InterPro" id="IPR009057">
    <property type="entry name" value="Homeodomain-like_sf"/>
</dbReference>
<dbReference type="GO" id="GO:0003677">
    <property type="term" value="F:DNA binding"/>
    <property type="evidence" value="ECO:0007669"/>
    <property type="project" value="UniProtKB-UniRule"/>
</dbReference>
<accession>A3TT27</accession>
<reference evidence="4 5" key="1">
    <citation type="journal article" date="2010" name="J. Bacteriol.">
        <title>Genome sequences of Oceanicola granulosus HTCC2516(T) and Oceanicola batsensis HTCC2597(TDelta).</title>
        <authorList>
            <person name="Thrash J.C."/>
            <person name="Cho J.C."/>
            <person name="Vergin K.L."/>
            <person name="Giovannoni S.J."/>
        </authorList>
    </citation>
    <scope>NUCLEOTIDE SEQUENCE [LARGE SCALE GENOMIC DNA]</scope>
    <source>
        <strain evidence="5">ATCC BAA-863 / DSM 15984 / KCTC 12145 / HTCC2597</strain>
    </source>
</reference>
<dbReference type="SUPFAM" id="SSF46689">
    <property type="entry name" value="Homeodomain-like"/>
    <property type="match status" value="1"/>
</dbReference>
<protein>
    <submittedName>
        <fullName evidence="4">Transcriptional regulatory protein</fullName>
    </submittedName>
</protein>
<dbReference type="InterPro" id="IPR001647">
    <property type="entry name" value="HTH_TetR"/>
</dbReference>
<comment type="caution">
    <text evidence="2">Lacks conserved residue(s) required for the propagation of feature annotation.</text>
</comment>
<dbReference type="eggNOG" id="COG1309">
    <property type="taxonomic scope" value="Bacteria"/>
</dbReference>
<evidence type="ECO:0000259" key="3">
    <source>
        <dbReference type="PROSITE" id="PS50977"/>
    </source>
</evidence>
<dbReference type="Gene3D" id="1.10.357.10">
    <property type="entry name" value="Tetracycline Repressor, domain 2"/>
    <property type="match status" value="1"/>
</dbReference>
<keyword evidence="1 2" id="KW-0238">DNA-binding</keyword>
<comment type="caution">
    <text evidence="4">The sequence shown here is derived from an EMBL/GenBank/DDBJ whole genome shotgun (WGS) entry which is preliminary data.</text>
</comment>
<evidence type="ECO:0000256" key="1">
    <source>
        <dbReference type="ARBA" id="ARBA00023125"/>
    </source>
</evidence>